<organism evidence="2 3">
    <name type="scientific">Flavobacterium aurantiibacter</name>
    <dbReference type="NCBI Taxonomy" id="2023067"/>
    <lineage>
        <taxon>Bacteria</taxon>
        <taxon>Pseudomonadati</taxon>
        <taxon>Bacteroidota</taxon>
        <taxon>Flavobacteriia</taxon>
        <taxon>Flavobacteriales</taxon>
        <taxon>Flavobacteriaceae</taxon>
        <taxon>Flavobacterium</taxon>
    </lineage>
</organism>
<feature type="domain" description="FAD-binding" evidence="1">
    <location>
        <begin position="4"/>
        <end position="299"/>
    </location>
</feature>
<dbReference type="InterPro" id="IPR002938">
    <property type="entry name" value="FAD-bd"/>
</dbReference>
<reference evidence="2 3" key="1">
    <citation type="submission" date="2017-07" db="EMBL/GenBank/DDBJ databases">
        <title>Flavobacterium cyanobacteriorum sp. nov., isolated from cyanobacterial aggregates in a eutrophic lake.</title>
        <authorList>
            <person name="Cai H."/>
        </authorList>
    </citation>
    <scope>NUCLEOTIDE SEQUENCE [LARGE SCALE GENOMIC DNA]</scope>
    <source>
        <strain evidence="2 3">TH167</strain>
    </source>
</reference>
<sequence length="373" mass="42239">MKPKIVIAGGGLAGLTAAIHLRMNGFDVTVIEKNKYPHHKMCGEYLSNEVVSYLRQIGVDILSLQPKNLDTLRFVLENGKQLECTLPLGGLGISRFALDSLLYQRAKAIGVDFIFEKIDNISFHENVFTIAIRSDQTLTADYVLNALGKKSVVDVQFQRKHTYKNADWIAVKAHYKGDFPEHIVGLYHFTGGYCGVSKIENNELNICFLAKQELLEQNKTISELIKNVLFKNAPLREIFEKSTSTFEKPIAISGISFEKKTKSEKHILMIGDSAGLIHPLCGNGMAMAIKSARLISEILTKYPEPTKINRIRVEKMYQKDWNKAFSGRLWMGRQISKVFQNQVIADKLFPIFVRYPQLLKFVIKQTHGKQEST</sequence>
<dbReference type="GO" id="GO:0071949">
    <property type="term" value="F:FAD binding"/>
    <property type="evidence" value="ECO:0007669"/>
    <property type="project" value="InterPro"/>
</dbReference>
<gene>
    <name evidence="2" type="ORF">CHX27_09640</name>
</gene>
<dbReference type="OrthoDB" id="1142316at2"/>
<dbReference type="AlphaFoldDB" id="A0A255ZQ57"/>
<dbReference type="Gene3D" id="3.50.50.60">
    <property type="entry name" value="FAD/NAD(P)-binding domain"/>
    <property type="match status" value="1"/>
</dbReference>
<evidence type="ECO:0000313" key="3">
    <source>
        <dbReference type="Proteomes" id="UP000216035"/>
    </source>
</evidence>
<dbReference type="RefSeq" id="WP_094486563.1">
    <property type="nucleotide sequence ID" value="NZ_NOXX01000201.1"/>
</dbReference>
<dbReference type="Pfam" id="PF01494">
    <property type="entry name" value="FAD_binding_3"/>
    <property type="match status" value="1"/>
</dbReference>
<dbReference type="InterPro" id="IPR036188">
    <property type="entry name" value="FAD/NAD-bd_sf"/>
</dbReference>
<proteinExistence type="predicted"/>
<evidence type="ECO:0000259" key="1">
    <source>
        <dbReference type="Pfam" id="PF01494"/>
    </source>
</evidence>
<dbReference type="PANTHER" id="PTHR42685">
    <property type="entry name" value="GERANYLGERANYL DIPHOSPHATE REDUCTASE"/>
    <property type="match status" value="1"/>
</dbReference>
<name>A0A255ZQ57_9FLAO</name>
<keyword evidence="3" id="KW-1185">Reference proteome</keyword>
<dbReference type="EMBL" id="NOXX01000201">
    <property type="protein sequence ID" value="OYQ43596.1"/>
    <property type="molecule type" value="Genomic_DNA"/>
</dbReference>
<comment type="caution">
    <text evidence="2">The sequence shown here is derived from an EMBL/GenBank/DDBJ whole genome shotgun (WGS) entry which is preliminary data.</text>
</comment>
<accession>A0A255ZQ57</accession>
<evidence type="ECO:0000313" key="2">
    <source>
        <dbReference type="EMBL" id="OYQ43596.1"/>
    </source>
</evidence>
<dbReference type="SUPFAM" id="SSF51905">
    <property type="entry name" value="FAD/NAD(P)-binding domain"/>
    <property type="match status" value="1"/>
</dbReference>
<dbReference type="PANTHER" id="PTHR42685:SF22">
    <property type="entry name" value="CONDITIONED MEDIUM FACTOR RECEPTOR 1"/>
    <property type="match status" value="1"/>
</dbReference>
<protein>
    <recommendedName>
        <fullName evidence="1">FAD-binding domain-containing protein</fullName>
    </recommendedName>
</protein>
<dbReference type="PRINTS" id="PR00420">
    <property type="entry name" value="RNGMNOXGNASE"/>
</dbReference>
<dbReference type="InterPro" id="IPR050407">
    <property type="entry name" value="Geranylgeranyl_reductase"/>
</dbReference>
<dbReference type="Proteomes" id="UP000216035">
    <property type="component" value="Unassembled WGS sequence"/>
</dbReference>